<feature type="region of interest" description="Disordered" evidence="4">
    <location>
        <begin position="32"/>
        <end position="73"/>
    </location>
</feature>
<evidence type="ECO:0000256" key="4">
    <source>
        <dbReference type="SAM" id="MobiDB-lite"/>
    </source>
</evidence>
<evidence type="ECO:0000256" key="3">
    <source>
        <dbReference type="ARBA" id="ARBA00022729"/>
    </source>
</evidence>
<gene>
    <name evidence="7" type="ORF">ER308_20775</name>
</gene>
<name>A0A411YKP2_9ACTN</name>
<dbReference type="Gene3D" id="3.40.190.10">
    <property type="entry name" value="Periplasmic binding protein-like II"/>
    <property type="match status" value="1"/>
</dbReference>
<keyword evidence="8" id="KW-1185">Reference proteome</keyword>
<dbReference type="PIRSF" id="PIRSF002741">
    <property type="entry name" value="MppA"/>
    <property type="match status" value="1"/>
</dbReference>
<proteinExistence type="inferred from homology"/>
<evidence type="ECO:0000256" key="1">
    <source>
        <dbReference type="ARBA" id="ARBA00005695"/>
    </source>
</evidence>
<keyword evidence="3 5" id="KW-0732">Signal</keyword>
<feature type="signal peptide" evidence="5">
    <location>
        <begin position="1"/>
        <end position="26"/>
    </location>
</feature>
<dbReference type="InterPro" id="IPR000914">
    <property type="entry name" value="SBP_5_dom"/>
</dbReference>
<dbReference type="GO" id="GO:0042597">
    <property type="term" value="C:periplasmic space"/>
    <property type="evidence" value="ECO:0007669"/>
    <property type="project" value="UniProtKB-ARBA"/>
</dbReference>
<organism evidence="7 8">
    <name type="scientific">Egibacter rhizosphaerae</name>
    <dbReference type="NCBI Taxonomy" id="1670831"/>
    <lineage>
        <taxon>Bacteria</taxon>
        <taxon>Bacillati</taxon>
        <taxon>Actinomycetota</taxon>
        <taxon>Nitriliruptoria</taxon>
        <taxon>Egibacterales</taxon>
        <taxon>Egibacteraceae</taxon>
        <taxon>Egibacter</taxon>
    </lineage>
</organism>
<dbReference type="KEGG" id="erz:ER308_20775"/>
<accession>A0A411YKP2</accession>
<dbReference type="PROSITE" id="PS51257">
    <property type="entry name" value="PROKAR_LIPOPROTEIN"/>
    <property type="match status" value="1"/>
</dbReference>
<dbReference type="GO" id="GO:1904680">
    <property type="term" value="F:peptide transmembrane transporter activity"/>
    <property type="evidence" value="ECO:0007669"/>
    <property type="project" value="TreeGrafter"/>
</dbReference>
<dbReference type="GO" id="GO:0043190">
    <property type="term" value="C:ATP-binding cassette (ABC) transporter complex"/>
    <property type="evidence" value="ECO:0007669"/>
    <property type="project" value="InterPro"/>
</dbReference>
<dbReference type="EMBL" id="CP036402">
    <property type="protein sequence ID" value="QBI21750.1"/>
    <property type="molecule type" value="Genomic_DNA"/>
</dbReference>
<comment type="similarity">
    <text evidence="1">Belongs to the bacterial solute-binding protein 5 family.</text>
</comment>
<dbReference type="PANTHER" id="PTHR30290:SF9">
    <property type="entry name" value="OLIGOPEPTIDE-BINDING PROTEIN APPA"/>
    <property type="match status" value="1"/>
</dbReference>
<protein>
    <submittedName>
        <fullName evidence="7">ABC transporter substrate-binding protein</fullName>
    </submittedName>
</protein>
<sequence length="673" mass="74923">MVLSVRRALRWLVPLTLLALVIAACEVDDDVDEAIDEEDEAEEDDVDPADEPDEEEEEEDEEEPAEEDEPDDVEVADFTYEMGMFEDMDVDSYWTYLDDTDVWTAYVVSHTPCQLYALEPPNYTVTPELATEDWPEPEEDGDAWVVELDIHEGIEWSDGEPITAHDMEFTWNAVLDIPLGGQWVSFYEPEPMEAGITTDIEAVDDTTVRIEFAEEPGLGTWPMNVALAPIMPEHHWGDLVDEADDPEDFLAESGQGSPVCGAWEFAEWEEGAFAASDVNENYFLEGTQYTHYEDGTVDMVNEDLGIDGNFGEGEGEGDVLAEYTVGPYAEEVLYTLYGDASVAVSSLVEGEVPFLLTGPGIEEAAQDEIIDDEDTEAVVNPDYGMQYLGFNFEREPMNDLAFRQAVATVIDREFITDTVMGGSALPLYTFIPSGNEAWFDDETGGSFEEDWQYEDMAERLDDAVAILEEAGYSWEGEEPGFDEEAGDVVFGEGLTNPDGEVIDEVELIHPTAGYDPLRNTAGLHIADFIEQLGVEVNAEATEFGQLLEQVDAPDNLDYDMVILGWSLGNVAYPDYYHAFWNSESPVNNTAFAHDEFDEASNAFVASSSIEEAYDVLWEDMEPILQEQLPYVPLFDTPTVEGYRPDEVQFPYTEVLSGVENVLGQPSLVQPAAE</sequence>
<evidence type="ECO:0000313" key="8">
    <source>
        <dbReference type="Proteomes" id="UP000291469"/>
    </source>
</evidence>
<dbReference type="Proteomes" id="UP000291469">
    <property type="component" value="Chromosome"/>
</dbReference>
<dbReference type="InterPro" id="IPR030678">
    <property type="entry name" value="Peptide/Ni-bd"/>
</dbReference>
<dbReference type="Gene3D" id="3.10.105.10">
    <property type="entry name" value="Dipeptide-binding Protein, Domain 3"/>
    <property type="match status" value="1"/>
</dbReference>
<dbReference type="RefSeq" id="WP_131156742.1">
    <property type="nucleotide sequence ID" value="NZ_CP036402.1"/>
</dbReference>
<dbReference type="PANTHER" id="PTHR30290">
    <property type="entry name" value="PERIPLASMIC BINDING COMPONENT OF ABC TRANSPORTER"/>
    <property type="match status" value="1"/>
</dbReference>
<dbReference type="InterPro" id="IPR039424">
    <property type="entry name" value="SBP_5"/>
</dbReference>
<evidence type="ECO:0000259" key="6">
    <source>
        <dbReference type="Pfam" id="PF00496"/>
    </source>
</evidence>
<dbReference type="CDD" id="cd00995">
    <property type="entry name" value="PBP2_NikA_DppA_OppA_like"/>
    <property type="match status" value="1"/>
</dbReference>
<dbReference type="GO" id="GO:0015833">
    <property type="term" value="P:peptide transport"/>
    <property type="evidence" value="ECO:0007669"/>
    <property type="project" value="TreeGrafter"/>
</dbReference>
<dbReference type="SUPFAM" id="SSF53850">
    <property type="entry name" value="Periplasmic binding protein-like II"/>
    <property type="match status" value="1"/>
</dbReference>
<dbReference type="Pfam" id="PF00496">
    <property type="entry name" value="SBP_bac_5"/>
    <property type="match status" value="1"/>
</dbReference>
<feature type="domain" description="Solute-binding protein family 5" evidence="6">
    <location>
        <begin position="124"/>
        <end position="582"/>
    </location>
</feature>
<dbReference type="OrthoDB" id="9764591at2"/>
<feature type="chain" id="PRO_5039194890" evidence="5">
    <location>
        <begin position="27"/>
        <end position="673"/>
    </location>
</feature>
<evidence type="ECO:0000256" key="5">
    <source>
        <dbReference type="SAM" id="SignalP"/>
    </source>
</evidence>
<evidence type="ECO:0000313" key="7">
    <source>
        <dbReference type="EMBL" id="QBI21750.1"/>
    </source>
</evidence>
<reference evidence="7 8" key="1">
    <citation type="submission" date="2019-01" db="EMBL/GenBank/DDBJ databases">
        <title>Egibacter rhizosphaerae EGI 80759T.</title>
        <authorList>
            <person name="Chen D.-D."/>
            <person name="Tian Y."/>
            <person name="Jiao J.-Y."/>
            <person name="Zhang X.-T."/>
            <person name="Zhang Y.-G."/>
            <person name="Zhang Y."/>
            <person name="Xiao M."/>
            <person name="Shu W.-S."/>
            <person name="Li W.-J."/>
        </authorList>
    </citation>
    <scope>NUCLEOTIDE SEQUENCE [LARGE SCALE GENOMIC DNA]</scope>
    <source>
        <strain evidence="7 8">EGI 80759</strain>
    </source>
</reference>
<evidence type="ECO:0000256" key="2">
    <source>
        <dbReference type="ARBA" id="ARBA00022448"/>
    </source>
</evidence>
<dbReference type="AlphaFoldDB" id="A0A411YKP2"/>
<keyword evidence="2" id="KW-0813">Transport</keyword>